<dbReference type="EMBL" id="JACOFX010000004">
    <property type="protein sequence ID" value="MBC3908077.1"/>
    <property type="molecule type" value="Genomic_DNA"/>
</dbReference>
<proteinExistence type="predicted"/>
<reference evidence="1 2" key="1">
    <citation type="submission" date="2020-08" db="EMBL/GenBank/DDBJ databases">
        <title>Novel species isolated from subtropical streams in China.</title>
        <authorList>
            <person name="Lu H."/>
        </authorList>
    </citation>
    <scope>NUCLEOTIDE SEQUENCE [LARGE SCALE GENOMIC DNA]</scope>
    <source>
        <strain evidence="1 2">NL8W</strain>
    </source>
</reference>
<comment type="caution">
    <text evidence="1">The sequence shown here is derived from an EMBL/GenBank/DDBJ whole genome shotgun (WGS) entry which is preliminary data.</text>
</comment>
<sequence length="956" mass="108610">MSGKKLSDLTKYIGVLPYASELLGVYQPLLGWKSKRKGKRHARLLEREKSITLNEALKQVQGSYKFLQQEGNPAAFLANRPAQSTIKNLIEINVGSVQNPVVSPNQSSFLLSALSSAFADRLANVDAGDLENKFIDACDLLIHADALKETLNSQDEHGVLSNVINAASQSFEGEQNISDEMKRQGFSSLLEHESKVAGMLLYLKEKKQFDTLKSLFLKNNSGPFENLNFHSLGELFFDRTQASIKEKAEAISLSPIGLVHLFRQYFFELDTFLGTPIEHIWLSPAASAELIEVSSKRILTERSTEFSTETLFKSELEKKSDEEMSDLVRESNRQDIKFGASVTASYMSVTASSNFDYAQSQEEARESTHKRTRQQSEKISQELKQTYKTTFKTVIESNDTHSKRYILANNTAQLINYEMRRKMRQIAIQVQDIGTYLCWETFVDEPGKQLGLANLVHIASDESLSKIHDPEKIILPESIDVPSEISYPWRITELPNGVHILKLIPVIPPRQDYILSQWTLDLMNGPPWDFKIIERAAIVVDGEKRITELAFVLDIHNDDGIEDDRSYDFKFKCSIRYVPSKAAIQKNKEDNDALINKTTEERSLAAKEDFIKKVRERIKLSSEIRPRKNEDLREEERIIIYRNLIKSLMHEDNYQRGESAEELAVRHNLSEYLNSLFDIDKMLYFVAPEWWKPSVHHGQFVGTAPLNREGTATTVANNTGQAAWRAHFASPLSIIQPVKRNNETQINSAYLANWSSNEQRSDNYLITEESAPAPLGASLGWLMQLDGDNMRNAFLNAPWVKAVMPIRPGKEKEALAWLRSANVEGIDGLDAMTETLDENNVPMSIEQSINQLIDKLNKKHEYQKANQAFGKKELADELDEAGNPVVIDDRDKVLSRPINKVFEHGFYPLQNSFAFKPGAEEDTPYFDVFDQWIEIVPTDQIVPVAVEYDPKTGRMK</sequence>
<evidence type="ECO:0000313" key="1">
    <source>
        <dbReference type="EMBL" id="MBC3908077.1"/>
    </source>
</evidence>
<name>A0ABR6Z8H3_9BURK</name>
<evidence type="ECO:0000313" key="2">
    <source>
        <dbReference type="Proteomes" id="UP000646911"/>
    </source>
</evidence>
<dbReference type="RefSeq" id="WP_186953626.1">
    <property type="nucleotide sequence ID" value="NZ_JACOFX010000004.1"/>
</dbReference>
<dbReference type="Proteomes" id="UP000646911">
    <property type="component" value="Unassembled WGS sequence"/>
</dbReference>
<keyword evidence="2" id="KW-1185">Reference proteome</keyword>
<accession>A0ABR6Z8H3</accession>
<protein>
    <submittedName>
        <fullName evidence="1">Uncharacterized protein</fullName>
    </submittedName>
</protein>
<gene>
    <name evidence="1" type="ORF">H8L47_10970</name>
</gene>
<organism evidence="1 2">
    <name type="scientific">Undibacterium umbellatum</name>
    <dbReference type="NCBI Taxonomy" id="2762300"/>
    <lineage>
        <taxon>Bacteria</taxon>
        <taxon>Pseudomonadati</taxon>
        <taxon>Pseudomonadota</taxon>
        <taxon>Betaproteobacteria</taxon>
        <taxon>Burkholderiales</taxon>
        <taxon>Oxalobacteraceae</taxon>
        <taxon>Undibacterium</taxon>
    </lineage>
</organism>